<reference evidence="2 3" key="1">
    <citation type="submission" date="2023-03" db="EMBL/GenBank/DDBJ databases">
        <title>YIM 133296 draft genome.</title>
        <authorList>
            <person name="Xiong L."/>
        </authorList>
    </citation>
    <scope>NUCLEOTIDE SEQUENCE [LARGE SCALE GENOMIC DNA]</scope>
    <source>
        <strain evidence="2 3">YIM 133296</strain>
    </source>
</reference>
<proteinExistence type="predicted"/>
<protein>
    <submittedName>
        <fullName evidence="2">Uncharacterized protein</fullName>
    </submittedName>
</protein>
<evidence type="ECO:0000313" key="2">
    <source>
        <dbReference type="EMBL" id="MDF8263183.1"/>
    </source>
</evidence>
<dbReference type="RefSeq" id="WP_275239866.1">
    <property type="nucleotide sequence ID" value="NZ_JARFJC010000043.1"/>
</dbReference>
<dbReference type="EMBL" id="JAROAV010000008">
    <property type="protein sequence ID" value="MDF8263183.1"/>
    <property type="molecule type" value="Genomic_DNA"/>
</dbReference>
<keyword evidence="3" id="KW-1185">Reference proteome</keyword>
<feature type="transmembrane region" description="Helical" evidence="1">
    <location>
        <begin position="54"/>
        <end position="81"/>
    </location>
</feature>
<evidence type="ECO:0000256" key="1">
    <source>
        <dbReference type="SAM" id="Phobius"/>
    </source>
</evidence>
<keyword evidence="1" id="KW-1133">Transmembrane helix</keyword>
<dbReference type="Proteomes" id="UP001528912">
    <property type="component" value="Unassembled WGS sequence"/>
</dbReference>
<sequence length="129" mass="13881">MPDLHRRPVAITYWVATFVLSVLAGVGGAMLGRGVAPDLGSQDEGAAATSGARFLFGVLGFVLGTAAVVALFAGLWMLAWARRRRASAAQRQVRAEEERERHGDLADLLVDEDGAFIDDVSDRQRREAS</sequence>
<name>A0ABT6C334_9MICO</name>
<keyword evidence="1" id="KW-0812">Transmembrane</keyword>
<accession>A0ABT6C334</accession>
<evidence type="ECO:0000313" key="3">
    <source>
        <dbReference type="Proteomes" id="UP001528912"/>
    </source>
</evidence>
<gene>
    <name evidence="2" type="ORF">P4R38_02835</name>
</gene>
<comment type="caution">
    <text evidence="2">The sequence shown here is derived from an EMBL/GenBank/DDBJ whole genome shotgun (WGS) entry which is preliminary data.</text>
</comment>
<keyword evidence="1" id="KW-0472">Membrane</keyword>
<organism evidence="2 3">
    <name type="scientific">Luteipulveratus flavus</name>
    <dbReference type="NCBI Taxonomy" id="3031728"/>
    <lineage>
        <taxon>Bacteria</taxon>
        <taxon>Bacillati</taxon>
        <taxon>Actinomycetota</taxon>
        <taxon>Actinomycetes</taxon>
        <taxon>Micrococcales</taxon>
        <taxon>Dermacoccaceae</taxon>
        <taxon>Luteipulveratus</taxon>
    </lineage>
</organism>
<feature type="transmembrane region" description="Helical" evidence="1">
    <location>
        <begin position="12"/>
        <end position="34"/>
    </location>
</feature>